<dbReference type="SUPFAM" id="SSF64182">
    <property type="entry name" value="DHH phosphoesterases"/>
    <property type="match status" value="1"/>
</dbReference>
<dbReference type="InterPro" id="IPR051673">
    <property type="entry name" value="SSDNA_exonuclease_RecJ"/>
</dbReference>
<evidence type="ECO:0000313" key="10">
    <source>
        <dbReference type="Proteomes" id="UP000824165"/>
    </source>
</evidence>
<dbReference type="Pfam" id="PF02272">
    <property type="entry name" value="DHHA1"/>
    <property type="match status" value="1"/>
</dbReference>
<dbReference type="PANTHER" id="PTHR30255:SF2">
    <property type="entry name" value="SINGLE-STRANDED-DNA-SPECIFIC EXONUCLEASE RECJ"/>
    <property type="match status" value="1"/>
</dbReference>
<reference evidence="9" key="2">
    <citation type="journal article" date="2021" name="PeerJ">
        <title>Extensive microbial diversity within the chicken gut microbiome revealed by metagenomics and culture.</title>
        <authorList>
            <person name="Gilroy R."/>
            <person name="Ravi A."/>
            <person name="Getino M."/>
            <person name="Pursley I."/>
            <person name="Horton D.L."/>
            <person name="Alikhan N.F."/>
            <person name="Baker D."/>
            <person name="Gharbi K."/>
            <person name="Hall N."/>
            <person name="Watson M."/>
            <person name="Adriaenssens E.M."/>
            <person name="Foster-Nyarko E."/>
            <person name="Jarju S."/>
            <person name="Secka A."/>
            <person name="Antonio M."/>
            <person name="Oren A."/>
            <person name="Chaudhuri R.R."/>
            <person name="La Ragione R."/>
            <person name="Hildebrand F."/>
            <person name="Pallen M.J."/>
        </authorList>
    </citation>
    <scope>NUCLEOTIDE SEQUENCE</scope>
    <source>
        <strain evidence="9">CHK181-108</strain>
    </source>
</reference>
<evidence type="ECO:0000256" key="1">
    <source>
        <dbReference type="ARBA" id="ARBA00005915"/>
    </source>
</evidence>
<organism evidence="9 10">
    <name type="scientific">Candidatus Ornithomonoglobus intestinigallinarum</name>
    <dbReference type="NCBI Taxonomy" id="2840894"/>
    <lineage>
        <taxon>Bacteria</taxon>
        <taxon>Bacillati</taxon>
        <taxon>Bacillota</taxon>
        <taxon>Clostridia</taxon>
        <taxon>Candidatus Ornithomonoglobus</taxon>
    </lineage>
</organism>
<sequence>MTEKKWIYRNKATAENDIRSASGRLGIPPIFVTILANRGIKEADMLPFLQKSTQDIIDPMRMTDMDTAAERVKAAVENKEKIVVYGDYDVDGITSTSLLYDFLTSLGADAGYYIPERDGEGYGINIMAVNKLVKQGVKLMISVDCGITAIGEVEFASLQGMDVIITDHHTCKERLPSAARAIVNPKREDDEYPFKELAGVGVAFKLALAVSMKMGIKTIDTFNKYIDLAAIGTIADVVPLVGENRIIADRGIKKLRHTKRPGLAALLEKCGTQPSKLNASSVAFSIAPRLNAAGRLGSAETGVRLLLAGDAAEAEPIAAELDEQNKERQLTEQRIFDEALEIIAEDPNFEKKKVIVLAKEGWHHGVIGIVASRVCEKFYKPCILISHSNGTGKGSGRSIKGFDLFEALSACEDSLVQFGGHKAAAGLTINVSDIEKFTEKINKYADERLTPDDMIPKVNIDCAVSERALTLKNAENLARLEPFGVGNEKPVFSLSNAVVAYAGAVGADKKHLRLSLKRNGVQVNAIGFYMGGLAETLKYGDAVDAAFQMDINSYQGSRAVQLILKDVKKHNQIRD</sequence>
<dbReference type="Pfam" id="PF17768">
    <property type="entry name" value="RecJ_OB"/>
    <property type="match status" value="1"/>
</dbReference>
<dbReference type="InterPro" id="IPR003156">
    <property type="entry name" value="DHHA1_dom"/>
</dbReference>
<evidence type="ECO:0000256" key="3">
    <source>
        <dbReference type="ARBA" id="ARBA00022722"/>
    </source>
</evidence>
<reference evidence="9" key="1">
    <citation type="submission" date="2020-10" db="EMBL/GenBank/DDBJ databases">
        <authorList>
            <person name="Gilroy R."/>
        </authorList>
    </citation>
    <scope>NUCLEOTIDE SEQUENCE</scope>
    <source>
        <strain evidence="9">CHK181-108</strain>
    </source>
</reference>
<comment type="caution">
    <text evidence="9">The sequence shown here is derived from an EMBL/GenBank/DDBJ whole genome shotgun (WGS) entry which is preliminary data.</text>
</comment>
<feature type="domain" description="DDH" evidence="6">
    <location>
        <begin position="81"/>
        <end position="233"/>
    </location>
</feature>
<dbReference type="GO" id="GO:0003676">
    <property type="term" value="F:nucleic acid binding"/>
    <property type="evidence" value="ECO:0007669"/>
    <property type="project" value="InterPro"/>
</dbReference>
<dbReference type="GO" id="GO:0008409">
    <property type="term" value="F:5'-3' exonuclease activity"/>
    <property type="evidence" value="ECO:0007669"/>
    <property type="project" value="InterPro"/>
</dbReference>
<dbReference type="InterPro" id="IPR038763">
    <property type="entry name" value="DHH_sf"/>
</dbReference>
<dbReference type="InterPro" id="IPR041122">
    <property type="entry name" value="RecJ_OB"/>
</dbReference>
<gene>
    <name evidence="9" type="primary">recJ</name>
    <name evidence="9" type="ORF">IAA60_08310</name>
</gene>
<comment type="similarity">
    <text evidence="1">Belongs to the RecJ family.</text>
</comment>
<evidence type="ECO:0000256" key="4">
    <source>
        <dbReference type="ARBA" id="ARBA00022801"/>
    </source>
</evidence>
<dbReference type="AlphaFoldDB" id="A0A9D1H613"/>
<dbReference type="Gene3D" id="3.90.1640.30">
    <property type="match status" value="1"/>
</dbReference>
<evidence type="ECO:0000259" key="6">
    <source>
        <dbReference type="Pfam" id="PF01368"/>
    </source>
</evidence>
<dbReference type="GO" id="GO:0006310">
    <property type="term" value="P:DNA recombination"/>
    <property type="evidence" value="ECO:0007669"/>
    <property type="project" value="InterPro"/>
</dbReference>
<dbReference type="NCBIfam" id="TIGR00644">
    <property type="entry name" value="recJ"/>
    <property type="match status" value="1"/>
</dbReference>
<dbReference type="EMBL" id="DVLU01000085">
    <property type="protein sequence ID" value="HIT85884.1"/>
    <property type="molecule type" value="Genomic_DNA"/>
</dbReference>
<dbReference type="Pfam" id="PF01368">
    <property type="entry name" value="DHH"/>
    <property type="match status" value="1"/>
</dbReference>
<feature type="domain" description="DHHA1" evidence="7">
    <location>
        <begin position="352"/>
        <end position="445"/>
    </location>
</feature>
<evidence type="ECO:0000313" key="9">
    <source>
        <dbReference type="EMBL" id="HIT85884.1"/>
    </source>
</evidence>
<evidence type="ECO:0000259" key="7">
    <source>
        <dbReference type="Pfam" id="PF02272"/>
    </source>
</evidence>
<accession>A0A9D1H613</accession>
<dbReference type="InterPro" id="IPR004610">
    <property type="entry name" value="RecJ"/>
</dbReference>
<feature type="domain" description="RecJ OB" evidence="8">
    <location>
        <begin position="460"/>
        <end position="566"/>
    </location>
</feature>
<dbReference type="PANTHER" id="PTHR30255">
    <property type="entry name" value="SINGLE-STRANDED-DNA-SPECIFIC EXONUCLEASE RECJ"/>
    <property type="match status" value="1"/>
</dbReference>
<name>A0A9D1H613_9FIRM</name>
<proteinExistence type="inferred from homology"/>
<dbReference type="Gene3D" id="3.10.310.30">
    <property type="match status" value="1"/>
</dbReference>
<keyword evidence="4" id="KW-0378">Hydrolase</keyword>
<dbReference type="InterPro" id="IPR001667">
    <property type="entry name" value="DDH_dom"/>
</dbReference>
<dbReference type="GO" id="GO:0006281">
    <property type="term" value="P:DNA repair"/>
    <property type="evidence" value="ECO:0007669"/>
    <property type="project" value="InterPro"/>
</dbReference>
<evidence type="ECO:0000256" key="5">
    <source>
        <dbReference type="ARBA" id="ARBA00022839"/>
    </source>
</evidence>
<evidence type="ECO:0000256" key="2">
    <source>
        <dbReference type="ARBA" id="ARBA00019841"/>
    </source>
</evidence>
<evidence type="ECO:0000259" key="8">
    <source>
        <dbReference type="Pfam" id="PF17768"/>
    </source>
</evidence>
<keyword evidence="5 9" id="KW-0269">Exonuclease</keyword>
<keyword evidence="3" id="KW-0540">Nuclease</keyword>
<protein>
    <recommendedName>
        <fullName evidence="2">Single-stranded-DNA-specific exonuclease RecJ</fullName>
    </recommendedName>
</protein>
<dbReference type="Proteomes" id="UP000824165">
    <property type="component" value="Unassembled WGS sequence"/>
</dbReference>